<proteinExistence type="predicted"/>
<feature type="transmembrane region" description="Helical" evidence="1">
    <location>
        <begin position="74"/>
        <end position="94"/>
    </location>
</feature>
<evidence type="ECO:0000256" key="1">
    <source>
        <dbReference type="SAM" id="Phobius"/>
    </source>
</evidence>
<accession>A0A075FIN0</accession>
<reference evidence="2" key="1">
    <citation type="journal article" date="2014" name="Genome Biol. Evol.">
        <title>Pangenome evidence for extensive interdomain horizontal transfer affecting lineage core and shell genes in uncultured planktonic thaumarchaeota and euryarchaeota.</title>
        <authorList>
            <person name="Deschamps P."/>
            <person name="Zivanovic Y."/>
            <person name="Moreira D."/>
            <person name="Rodriguez-Valera F."/>
            <person name="Lopez-Garcia P."/>
        </authorList>
    </citation>
    <scope>NUCLEOTIDE SEQUENCE</scope>
</reference>
<keyword evidence="1" id="KW-1133">Transmembrane helix</keyword>
<evidence type="ECO:0008006" key="3">
    <source>
        <dbReference type="Google" id="ProtNLM"/>
    </source>
</evidence>
<dbReference type="Gene3D" id="2.40.50.140">
    <property type="entry name" value="Nucleic acid-binding proteins"/>
    <property type="match status" value="1"/>
</dbReference>
<keyword evidence="1" id="KW-0472">Membrane</keyword>
<dbReference type="EMBL" id="KF900329">
    <property type="protein sequence ID" value="AIE91164.1"/>
    <property type="molecule type" value="Genomic_DNA"/>
</dbReference>
<keyword evidence="1" id="KW-0812">Transmembrane</keyword>
<name>A0A075FIN0_9EURY</name>
<dbReference type="AlphaFoldDB" id="A0A075FIN0"/>
<evidence type="ECO:0000313" key="2">
    <source>
        <dbReference type="EMBL" id="AIE91164.1"/>
    </source>
</evidence>
<protein>
    <recommendedName>
        <fullName evidence="3">NfeD-like C-terminal domain-containing protein</fullName>
    </recommendedName>
</protein>
<feature type="transmembrane region" description="Helical" evidence="1">
    <location>
        <begin position="100"/>
        <end position="119"/>
    </location>
</feature>
<organism evidence="2">
    <name type="scientific">uncultured marine group II/III euryarchaeote AD1000_108_A02</name>
    <dbReference type="NCBI Taxonomy" id="1457715"/>
    <lineage>
        <taxon>Archaea</taxon>
        <taxon>Methanobacteriati</taxon>
        <taxon>Methanobacteriota</taxon>
        <taxon>environmental samples</taxon>
    </lineage>
</organism>
<dbReference type="InterPro" id="IPR012340">
    <property type="entry name" value="NA-bd_OB-fold"/>
</dbReference>
<sequence>MGLLDSFDIFELLGFGEATGLELLFAASALVGGILFLLWFALMMIGGVAADIFEGLLGMEGVGDLGADASFKALTFQGLMAFMMFFGLAGLYTLKSTETSTIAIAVGGVAGFASMYGTGKLFQLFITLQSDGTVAISESIGATGSVYLRIPHNGAGQVQVNFGGSMRTMNAKSHDDAEIGSGEFIEVVDTMGEILVVKRK</sequence>
<feature type="transmembrane region" description="Helical" evidence="1">
    <location>
        <begin position="23"/>
        <end position="53"/>
    </location>
</feature>